<evidence type="ECO:0000313" key="2">
    <source>
        <dbReference type="EMBL" id="MBB5719575.1"/>
    </source>
</evidence>
<dbReference type="Proteomes" id="UP000554342">
    <property type="component" value="Unassembled WGS sequence"/>
</dbReference>
<dbReference type="EMBL" id="JACIJI010000005">
    <property type="protein sequence ID" value="MBB5719575.1"/>
    <property type="molecule type" value="Genomic_DNA"/>
</dbReference>
<dbReference type="AlphaFoldDB" id="A0A840Z0X5"/>
<dbReference type="InterPro" id="IPR029058">
    <property type="entry name" value="AB_hydrolase_fold"/>
</dbReference>
<protein>
    <submittedName>
        <fullName evidence="2">Pimeloyl-ACP methyl ester carboxylesterase</fullName>
    </submittedName>
</protein>
<organism evidence="2 3">
    <name type="scientific">Stakelama sediminis</name>
    <dbReference type="NCBI Taxonomy" id="463200"/>
    <lineage>
        <taxon>Bacteria</taxon>
        <taxon>Pseudomonadati</taxon>
        <taxon>Pseudomonadota</taxon>
        <taxon>Alphaproteobacteria</taxon>
        <taxon>Sphingomonadales</taxon>
        <taxon>Sphingomonadaceae</taxon>
        <taxon>Stakelama</taxon>
    </lineage>
</organism>
<proteinExistence type="predicted"/>
<comment type="caution">
    <text evidence="2">The sequence shown here is derived from an EMBL/GenBank/DDBJ whole genome shotgun (WGS) entry which is preliminary data.</text>
</comment>
<evidence type="ECO:0000259" key="1">
    <source>
        <dbReference type="Pfam" id="PF00561"/>
    </source>
</evidence>
<gene>
    <name evidence="2" type="ORF">FHR23_002523</name>
</gene>
<dbReference type="Gene3D" id="3.40.50.1820">
    <property type="entry name" value="alpha/beta hydrolase"/>
    <property type="match status" value="1"/>
</dbReference>
<dbReference type="RefSeq" id="WP_246359875.1">
    <property type="nucleotide sequence ID" value="NZ_BAABIF010000030.1"/>
</dbReference>
<dbReference type="InterPro" id="IPR000073">
    <property type="entry name" value="AB_hydrolase_1"/>
</dbReference>
<keyword evidence="3" id="KW-1185">Reference proteome</keyword>
<reference evidence="2 3" key="1">
    <citation type="submission" date="2020-08" db="EMBL/GenBank/DDBJ databases">
        <title>Genomic Encyclopedia of Type Strains, Phase IV (KMG-IV): sequencing the most valuable type-strain genomes for metagenomic binning, comparative biology and taxonomic classification.</title>
        <authorList>
            <person name="Goeker M."/>
        </authorList>
    </citation>
    <scope>NUCLEOTIDE SEQUENCE [LARGE SCALE GENOMIC DNA]</scope>
    <source>
        <strain evidence="2 3">DSM 27203</strain>
    </source>
</reference>
<accession>A0A840Z0X5</accession>
<dbReference type="Pfam" id="PF00561">
    <property type="entry name" value="Abhydrolase_1"/>
    <property type="match status" value="1"/>
</dbReference>
<feature type="domain" description="AB hydrolase-1" evidence="1">
    <location>
        <begin position="119"/>
        <end position="164"/>
    </location>
</feature>
<name>A0A840Z0X5_9SPHN</name>
<dbReference type="SUPFAM" id="SSF53474">
    <property type="entry name" value="alpha/beta-Hydrolases"/>
    <property type="match status" value="1"/>
</dbReference>
<sequence>MALSFAGFGRGAVDAGVLPRHLPPSRGQMLAEWPRGLWSLASLAVSRRALDAAPAGDGRPVLLLPGLINSDSSNLFLRRYLHRIGYRAYRWKLGRNFGTRTVGADAEKLIARIEHIAGKTGAPVTLIGVSLGGIMARLAAHRRPDLVREVITISSPFAGPATATNVWRTFERVSGDRIDDPRMKAMQAEAASPLPVPATAIWSASDGLVNGLICRAEDGHCRNVEVRSSHVGVQVNPAVLRLVADLLAGTTD</sequence>
<evidence type="ECO:0000313" key="3">
    <source>
        <dbReference type="Proteomes" id="UP000554342"/>
    </source>
</evidence>